<proteinExistence type="inferred from homology"/>
<dbReference type="PANTHER" id="PTHR11487:SF0">
    <property type="entry name" value="S-ACYL FATTY ACID SYNTHASE THIOESTERASE, MEDIUM CHAIN"/>
    <property type="match status" value="1"/>
</dbReference>
<sequence length="253" mass="26916">MVWTLDAADADAADVRTSLLVLPHAGGNAHAYTEWRTFLPSDVRLLIGQYPGRGARFSDPLPTDVDDLVGPILASLPAGTDDLVVLGHSMGSLVAFEVARALTLAGRAPRALIASACRAPFIANPSTVHPERLTDDELVTAIKARGGTDDGILDEPELREIIIPSIRADFAIDDVYRYTGPSPALSCPVTAIGGTEDPVVPLDALTRWADITTGAAAFEYLPGGHFYFQQQLERFFGLVNSVVSGAPTPHEFA</sequence>
<name>A0A1U9R214_STRNV</name>
<protein>
    <submittedName>
        <fullName evidence="3">Thioesterase</fullName>
    </submittedName>
</protein>
<comment type="similarity">
    <text evidence="1">Belongs to the thioesterase family.</text>
</comment>
<dbReference type="KEGG" id="snw:BBN63_01115"/>
<dbReference type="SUPFAM" id="SSF53474">
    <property type="entry name" value="alpha/beta-Hydrolases"/>
    <property type="match status" value="1"/>
</dbReference>
<evidence type="ECO:0000259" key="2">
    <source>
        <dbReference type="Pfam" id="PF00975"/>
    </source>
</evidence>
<dbReference type="Gene3D" id="3.40.50.1820">
    <property type="entry name" value="alpha/beta hydrolase"/>
    <property type="match status" value="1"/>
</dbReference>
<dbReference type="PANTHER" id="PTHR11487">
    <property type="entry name" value="THIOESTERASE"/>
    <property type="match status" value="1"/>
</dbReference>
<evidence type="ECO:0000256" key="1">
    <source>
        <dbReference type="ARBA" id="ARBA00007169"/>
    </source>
</evidence>
<keyword evidence="4" id="KW-1185">Reference proteome</keyword>
<accession>A0A1U9R214</accession>
<organism evidence="3 4">
    <name type="scientific">Streptomyces niveus</name>
    <name type="common">Streptomyces spheroides</name>
    <dbReference type="NCBI Taxonomy" id="193462"/>
    <lineage>
        <taxon>Bacteria</taxon>
        <taxon>Bacillati</taxon>
        <taxon>Actinomycetota</taxon>
        <taxon>Actinomycetes</taxon>
        <taxon>Kitasatosporales</taxon>
        <taxon>Streptomycetaceae</taxon>
        <taxon>Streptomyces</taxon>
    </lineage>
</organism>
<dbReference type="EMBL" id="CP018047">
    <property type="protein sequence ID" value="AQU70554.1"/>
    <property type="molecule type" value="Genomic_DNA"/>
</dbReference>
<dbReference type="InterPro" id="IPR012223">
    <property type="entry name" value="TEII"/>
</dbReference>
<dbReference type="InterPro" id="IPR001031">
    <property type="entry name" value="Thioesterase"/>
</dbReference>
<feature type="domain" description="Thioesterase" evidence="2">
    <location>
        <begin position="19"/>
        <end position="239"/>
    </location>
</feature>
<dbReference type="Pfam" id="PF00975">
    <property type="entry name" value="Thioesterase"/>
    <property type="match status" value="1"/>
</dbReference>
<dbReference type="InterPro" id="IPR029058">
    <property type="entry name" value="AB_hydrolase_fold"/>
</dbReference>
<evidence type="ECO:0000313" key="3">
    <source>
        <dbReference type="EMBL" id="AQU70554.1"/>
    </source>
</evidence>
<reference evidence="3 4" key="1">
    <citation type="submission" date="2016-11" db="EMBL/GenBank/DDBJ databases">
        <title>Complete genome sequence of Streptomyces niveus SCSIO 3406.</title>
        <authorList>
            <person name="Zhu Q."/>
            <person name="Cheng W."/>
            <person name="Song Y."/>
            <person name="Li Q."/>
            <person name="Ju J."/>
        </authorList>
    </citation>
    <scope>NUCLEOTIDE SEQUENCE [LARGE SCALE GENOMIC DNA]</scope>
    <source>
        <strain evidence="3 4">SCSIO 3406</strain>
    </source>
</reference>
<gene>
    <name evidence="3" type="ORF">BBN63_01115</name>
</gene>
<evidence type="ECO:0000313" key="4">
    <source>
        <dbReference type="Proteomes" id="UP000189677"/>
    </source>
</evidence>
<dbReference type="Proteomes" id="UP000189677">
    <property type="component" value="Chromosome"/>
</dbReference>
<dbReference type="AlphaFoldDB" id="A0A1U9R214"/>
<dbReference type="GO" id="GO:0008610">
    <property type="term" value="P:lipid biosynthetic process"/>
    <property type="evidence" value="ECO:0007669"/>
    <property type="project" value="TreeGrafter"/>
</dbReference>